<dbReference type="OrthoDB" id="10027872at2759"/>
<dbReference type="PROSITE" id="PS50097">
    <property type="entry name" value="BTB"/>
    <property type="match status" value="1"/>
</dbReference>
<evidence type="ECO:0000256" key="2">
    <source>
        <dbReference type="ARBA" id="ARBA00022737"/>
    </source>
</evidence>
<keyword evidence="2" id="KW-0677">Repeat</keyword>
<reference evidence="5" key="1">
    <citation type="submission" date="2025-08" db="UniProtKB">
        <authorList>
            <consortium name="RefSeq"/>
        </authorList>
    </citation>
    <scope>IDENTIFICATION</scope>
</reference>
<gene>
    <name evidence="5" type="primary">LOC112058353</name>
</gene>
<dbReference type="InterPro" id="IPR011333">
    <property type="entry name" value="SKP1/BTB/POZ_sf"/>
</dbReference>
<evidence type="ECO:0000256" key="1">
    <source>
        <dbReference type="ARBA" id="ARBA00022441"/>
    </source>
</evidence>
<dbReference type="KEGG" id="bany:112058353"/>
<evidence type="ECO:0000313" key="4">
    <source>
        <dbReference type="Proteomes" id="UP001652582"/>
    </source>
</evidence>
<dbReference type="CDD" id="cd18186">
    <property type="entry name" value="BTB_POZ_ZBTB_KLHL-like"/>
    <property type="match status" value="1"/>
</dbReference>
<dbReference type="AlphaFoldDB" id="A0A6J1PAK2"/>
<dbReference type="Pfam" id="PF00651">
    <property type="entry name" value="BTB"/>
    <property type="match status" value="1"/>
</dbReference>
<dbReference type="RefSeq" id="XP_023954885.1">
    <property type="nucleotide sequence ID" value="XM_024099117.2"/>
</dbReference>
<dbReference type="Gene3D" id="3.30.710.10">
    <property type="entry name" value="Potassium Channel Kv1.1, Chain A"/>
    <property type="match status" value="1"/>
</dbReference>
<dbReference type="SUPFAM" id="SSF54695">
    <property type="entry name" value="POZ domain"/>
    <property type="match status" value="1"/>
</dbReference>
<protein>
    <submittedName>
        <fullName evidence="5">Uncharacterized protein LOC112058353 isoform X1</fullName>
    </submittedName>
</protein>
<keyword evidence="4" id="KW-1185">Reference proteome</keyword>
<dbReference type="SUPFAM" id="SSF117281">
    <property type="entry name" value="Kelch motif"/>
    <property type="match status" value="1"/>
</dbReference>
<dbReference type="PANTHER" id="PTHR45632">
    <property type="entry name" value="LD33804P"/>
    <property type="match status" value="1"/>
</dbReference>
<dbReference type="Proteomes" id="UP001652582">
    <property type="component" value="Chromosome 21"/>
</dbReference>
<keyword evidence="1" id="KW-0880">Kelch repeat</keyword>
<evidence type="ECO:0000259" key="3">
    <source>
        <dbReference type="PROSITE" id="PS50097"/>
    </source>
</evidence>
<name>A0A6J1PAK2_BICAN</name>
<organism evidence="4 5">
    <name type="scientific">Bicyclus anynana</name>
    <name type="common">Squinting bush brown butterfly</name>
    <dbReference type="NCBI Taxonomy" id="110368"/>
    <lineage>
        <taxon>Eukaryota</taxon>
        <taxon>Metazoa</taxon>
        <taxon>Ecdysozoa</taxon>
        <taxon>Arthropoda</taxon>
        <taxon>Hexapoda</taxon>
        <taxon>Insecta</taxon>
        <taxon>Pterygota</taxon>
        <taxon>Neoptera</taxon>
        <taxon>Endopterygota</taxon>
        <taxon>Lepidoptera</taxon>
        <taxon>Glossata</taxon>
        <taxon>Ditrysia</taxon>
        <taxon>Papilionoidea</taxon>
        <taxon>Nymphalidae</taxon>
        <taxon>Satyrinae</taxon>
        <taxon>Satyrini</taxon>
        <taxon>Mycalesina</taxon>
        <taxon>Bicyclus</taxon>
    </lineage>
</organism>
<dbReference type="InterPro" id="IPR015915">
    <property type="entry name" value="Kelch-typ_b-propeller"/>
</dbReference>
<dbReference type="Gene3D" id="2.120.10.80">
    <property type="entry name" value="Kelch-type beta propeller"/>
    <property type="match status" value="1"/>
</dbReference>
<accession>A0A6J1PAK2</accession>
<proteinExistence type="predicted"/>
<dbReference type="InterPro" id="IPR000210">
    <property type="entry name" value="BTB/POZ_dom"/>
</dbReference>
<feature type="domain" description="BTB" evidence="3">
    <location>
        <begin position="5"/>
        <end position="72"/>
    </location>
</feature>
<sequence>MTEHTEVTLRIDQEVFQVKKELLCEYSDYFRAMFSGYYVESDKQEINIDMLEPNVMSIILKYMQMGMILLSEYPLKTIGDIAVAANFLQITELIKQIQHVLDIQLNESNWLATMTVARNASYEDLEQYSAAYGLYNFNSMKPECITSIHKLVWYLSHPHLDCQNELDVFKFGLLWLYKNNQLKEILLVLACLDMQKITSKTLTDIRRTFKDYDSHLSDSLFLEIISCLFNITSKGLQISESSLCEVKIELSDKYTERVWSESLSIVKNSQPRVLKYVPVVPIWILKDDKPELRPHNVYTFDEGEGFEKYLEVADQNLWGWSMAAWGLTKLVVVCGEHGRGTKMFMQDVKVYDTLKKQWEQISAQLPFRRHAGVTSVGDLLYILGGVGEYSKEIASSNLQNENTWQHKNIPQADLSKLWVVLDTAIVYNLKDRNYRSIAKLPEPIQSPAACTHHNTVYIAAHKNIYCYEADTEVWKLVMVTDRRMTFLKSYNDYVYCMQTYFRKLYRFRPGIDDVLQPITSLANLPTAMCSLRNSLMIFTRTEDDELTVEVYKDKTANEKPRVHPIPVENMRVNDIAGSCSLVTQLPPLCRELSDYHRQHLAISD</sequence>
<evidence type="ECO:0000313" key="5">
    <source>
        <dbReference type="RefSeq" id="XP_023954885.1"/>
    </source>
</evidence>
<dbReference type="SMART" id="SM00225">
    <property type="entry name" value="BTB"/>
    <property type="match status" value="1"/>
</dbReference>
<dbReference type="PANTHER" id="PTHR45632:SF3">
    <property type="entry name" value="KELCH-LIKE PROTEIN 32"/>
    <property type="match status" value="1"/>
</dbReference>